<dbReference type="RefSeq" id="WP_003467138.1">
    <property type="nucleotide sequence ID" value="NZ_APML01000022.1"/>
</dbReference>
<keyword evidence="1" id="KW-0472">Membrane</keyword>
<feature type="transmembrane region" description="Helical" evidence="1">
    <location>
        <begin position="112"/>
        <end position="131"/>
    </location>
</feature>
<dbReference type="AlphaFoldDB" id="N4WVQ7"/>
<reference evidence="3 4" key="1">
    <citation type="submission" date="2013-03" db="EMBL/GenBank/DDBJ databases">
        <title>Draft genome sequence of Gracibacillus halophilus YIM-C55.5, a moderately halophilic and thermophilic organism from the Xiaochaidamu salt lake.</title>
        <authorList>
            <person name="Sugumar T."/>
            <person name="Polireddy D.R."/>
            <person name="Antony A."/>
            <person name="Madhava Y.R."/>
            <person name="Sivakumar N."/>
        </authorList>
    </citation>
    <scope>NUCLEOTIDE SEQUENCE [LARGE SCALE GENOMIC DNA]</scope>
    <source>
        <strain evidence="3 4">YIM-C55.5</strain>
    </source>
</reference>
<feature type="transmembrane region" description="Helical" evidence="1">
    <location>
        <begin position="303"/>
        <end position="325"/>
    </location>
</feature>
<dbReference type="Proteomes" id="UP000012283">
    <property type="component" value="Unassembled WGS sequence"/>
</dbReference>
<evidence type="ECO:0000256" key="1">
    <source>
        <dbReference type="SAM" id="Phobius"/>
    </source>
</evidence>
<comment type="caution">
    <text evidence="3">The sequence shown here is derived from an EMBL/GenBank/DDBJ whole genome shotgun (WGS) entry which is preliminary data.</text>
</comment>
<evidence type="ECO:0000259" key="2">
    <source>
        <dbReference type="Pfam" id="PF20047"/>
    </source>
</evidence>
<dbReference type="PATRIC" id="fig|1308866.3.peg.1404"/>
<proteinExistence type="predicted"/>
<accession>N4WVQ7</accession>
<sequence length="577" mass="66853">MRWITSYFKPEVMKQGFRSVGWIGIGYFLVLLFVLPLQVIMYVTNDEWHQFTTSSPAFATIFDINSQFQFLTIIIVPVITGIFAFRYLQLKSSADFIHSLPLKRGKLFDQHYLIGYLMMIIPLTFIAVIMYVLSMTMDVGTIYQMKDIGPWFGQMVLVVTLLYVFTVLIGQISGISAVQGGLSYIFLLFPYGITILIFFNLEMLLHGYYPGYRWEENIIQWSPLLQNVEQQPGEYTSARIWSYLIASIVIYLLARWLYTKRPVEAATQAIAFSQLKPVFKFGITFCFMLVGGMYFGYVQGQHFGWTIFGYLFGSLLGYVLSEMLIQKTWRVFHQWRGFLVYIGVSMLIVLSLVFDWYGYETRIPNANQVDSVLFYDQSSRHHQSRYTQEELPAIKNQEVKEMIVQLHEYILENDISSKSYARTSYEDSIDITGAFSPTDITFVYNLDNGRKIKRQYFIPDRGAVEEYLQPIMNSEAFKKLNRPSLFDDQTNYTTAGISANDTARSTSTSNQQVIQKLITALQKDYLAADYQTLINAQQSKYHINFSYKADHLYSMRVPASYTNTIDVLEEEQLITQE</sequence>
<keyword evidence="1" id="KW-1133">Transmembrane helix</keyword>
<feature type="transmembrane region" description="Helical" evidence="1">
    <location>
        <begin position="337"/>
        <end position="359"/>
    </location>
</feature>
<dbReference type="STRING" id="1308866.J416_06962"/>
<dbReference type="Pfam" id="PF20047">
    <property type="entry name" value="DUF6449"/>
    <property type="match status" value="1"/>
</dbReference>
<keyword evidence="4" id="KW-1185">Reference proteome</keyword>
<evidence type="ECO:0000313" key="4">
    <source>
        <dbReference type="Proteomes" id="UP000012283"/>
    </source>
</evidence>
<dbReference type="InterPro" id="IPR053046">
    <property type="entry name" value="ABC-5_transporter"/>
</dbReference>
<evidence type="ECO:0000313" key="3">
    <source>
        <dbReference type="EMBL" id="ENH97166.1"/>
    </source>
</evidence>
<dbReference type="EMBL" id="APML01000022">
    <property type="protein sequence ID" value="ENH97166.1"/>
    <property type="molecule type" value="Genomic_DNA"/>
</dbReference>
<dbReference type="PANTHER" id="PTHR39177:SF1">
    <property type="entry name" value="ABC TRANSPORTER PERMEASE YTRC-RELATED"/>
    <property type="match status" value="1"/>
</dbReference>
<gene>
    <name evidence="3" type="ORF">J416_06962</name>
</gene>
<dbReference type="OrthoDB" id="1706490at2"/>
<feature type="transmembrane region" description="Helical" evidence="1">
    <location>
        <begin position="278"/>
        <end position="297"/>
    </location>
</feature>
<name>N4WVQ7_9BACI</name>
<feature type="transmembrane region" description="Helical" evidence="1">
    <location>
        <begin position="68"/>
        <end position="88"/>
    </location>
</feature>
<feature type="transmembrane region" description="Helical" evidence="1">
    <location>
        <begin position="20"/>
        <end position="43"/>
    </location>
</feature>
<dbReference type="PANTHER" id="PTHR39177">
    <property type="entry name" value="ABC TRANSPORTER PERMEASE YTRC-RELATED"/>
    <property type="match status" value="1"/>
</dbReference>
<keyword evidence="1" id="KW-0812">Transmembrane</keyword>
<organism evidence="3 4">
    <name type="scientific">Gracilibacillus halophilus YIM-C55.5</name>
    <dbReference type="NCBI Taxonomy" id="1308866"/>
    <lineage>
        <taxon>Bacteria</taxon>
        <taxon>Bacillati</taxon>
        <taxon>Bacillota</taxon>
        <taxon>Bacilli</taxon>
        <taxon>Bacillales</taxon>
        <taxon>Bacillaceae</taxon>
        <taxon>Gracilibacillus</taxon>
    </lineage>
</organism>
<protein>
    <submittedName>
        <fullName evidence="3">Multidrug ABC transporter permease</fullName>
    </submittedName>
</protein>
<dbReference type="InterPro" id="IPR045611">
    <property type="entry name" value="DUF6449"/>
</dbReference>
<feature type="transmembrane region" description="Helical" evidence="1">
    <location>
        <begin position="240"/>
        <end position="258"/>
    </location>
</feature>
<dbReference type="eggNOG" id="COG1277">
    <property type="taxonomic scope" value="Bacteria"/>
</dbReference>
<feature type="domain" description="DUF6449" evidence="2">
    <location>
        <begin position="444"/>
        <end position="534"/>
    </location>
</feature>
<feature type="transmembrane region" description="Helical" evidence="1">
    <location>
        <begin position="182"/>
        <end position="201"/>
    </location>
</feature>
<feature type="transmembrane region" description="Helical" evidence="1">
    <location>
        <begin position="151"/>
        <end position="170"/>
    </location>
</feature>